<dbReference type="PANTHER" id="PTHR42912">
    <property type="entry name" value="METHYLTRANSFERASE"/>
    <property type="match status" value="1"/>
</dbReference>
<protein>
    <submittedName>
        <fullName evidence="2">2-methoxy-6-polyprenyl-1,4-benzoquinol methylase, mitochondrial</fullName>
        <ecNumber evidence="2">2.1.1.163</ecNumber>
    </submittedName>
</protein>
<dbReference type="SUPFAM" id="SSF53335">
    <property type="entry name" value="S-adenosyl-L-methionine-dependent methyltransferases"/>
    <property type="match status" value="1"/>
</dbReference>
<dbReference type="EC" id="2.1.1.163" evidence="2"/>
<dbReference type="CDD" id="cd02440">
    <property type="entry name" value="AdoMet_MTases"/>
    <property type="match status" value="1"/>
</dbReference>
<sequence>MKERQSTYNIQEASLGFESEVERLKLQATMGWTKEFRNLQLYGLENGMRIIELGSGPGFVTEQLVNSLPDSQITALEIDETLLNKAKKLLDNVPLSRLQFVQSSVYDTGLPDQSFDFAIARLLFLHLHNPLLAAQEIYRVLKPGGKLVIIDVDDGIFGAFNPDIHALPSVLKKVADYVAEKGGNRHIGRSLPRLLKNAGYIDVDIDAIIQHSDILGIEGFKRRLDINRFAVFFKNGIINKQEYDQLEEASHQINNSAEAYAMMTSITACGKKPELQ</sequence>
<dbReference type="GO" id="GO:0043770">
    <property type="term" value="F:demethylmenaquinone methyltransferase activity"/>
    <property type="evidence" value="ECO:0007669"/>
    <property type="project" value="UniProtKB-EC"/>
</dbReference>
<dbReference type="InterPro" id="IPR013216">
    <property type="entry name" value="Methyltransf_11"/>
</dbReference>
<organism evidence="2 3">
    <name type="scientific">Paenibacillus allorhizoplanae</name>
    <dbReference type="NCBI Taxonomy" id="2905648"/>
    <lineage>
        <taxon>Bacteria</taxon>
        <taxon>Bacillati</taxon>
        <taxon>Bacillota</taxon>
        <taxon>Bacilli</taxon>
        <taxon>Bacillales</taxon>
        <taxon>Paenibacillaceae</taxon>
        <taxon>Paenibacillus</taxon>
    </lineage>
</organism>
<evidence type="ECO:0000313" key="2">
    <source>
        <dbReference type="EMBL" id="CAH1200368.1"/>
    </source>
</evidence>
<dbReference type="InterPro" id="IPR020596">
    <property type="entry name" value="rRNA_Ade_Mease_Trfase_CS"/>
</dbReference>
<keyword evidence="2" id="KW-0808">Transferase</keyword>
<feature type="domain" description="Methyltransferase type 11" evidence="1">
    <location>
        <begin position="52"/>
        <end position="149"/>
    </location>
</feature>
<dbReference type="PROSITE" id="PS01131">
    <property type="entry name" value="RRNA_A_DIMETH"/>
    <property type="match status" value="1"/>
</dbReference>
<keyword evidence="2" id="KW-0489">Methyltransferase</keyword>
<reference evidence="2" key="1">
    <citation type="submission" date="2022-01" db="EMBL/GenBank/DDBJ databases">
        <authorList>
            <person name="Criscuolo A."/>
        </authorList>
    </citation>
    <scope>NUCLEOTIDE SEQUENCE</scope>
    <source>
        <strain evidence="2">CIP111891</strain>
    </source>
</reference>
<gene>
    <name evidence="2" type="primary">COQ5_2</name>
    <name evidence="2" type="ORF">PAECIP111891_01715</name>
</gene>
<dbReference type="GO" id="GO:0032259">
    <property type="term" value="P:methylation"/>
    <property type="evidence" value="ECO:0007669"/>
    <property type="project" value="UniProtKB-KW"/>
</dbReference>
<dbReference type="Proteomes" id="UP000838821">
    <property type="component" value="Unassembled WGS sequence"/>
</dbReference>
<comment type="caution">
    <text evidence="2">The sequence shown here is derived from an EMBL/GenBank/DDBJ whole genome shotgun (WGS) entry which is preliminary data.</text>
</comment>
<keyword evidence="3" id="KW-1185">Reference proteome</keyword>
<accession>A0ABM9C2B6</accession>
<dbReference type="Gene3D" id="3.40.50.150">
    <property type="entry name" value="Vaccinia Virus protein VP39"/>
    <property type="match status" value="1"/>
</dbReference>
<dbReference type="EMBL" id="CAKMMW010000003">
    <property type="protein sequence ID" value="CAH1200368.1"/>
    <property type="molecule type" value="Genomic_DNA"/>
</dbReference>
<proteinExistence type="predicted"/>
<dbReference type="RefSeq" id="WP_236286184.1">
    <property type="nucleotide sequence ID" value="NZ_CAKMMW010000003.1"/>
</dbReference>
<name>A0ABM9C2B6_9BACL</name>
<evidence type="ECO:0000259" key="1">
    <source>
        <dbReference type="Pfam" id="PF08241"/>
    </source>
</evidence>
<dbReference type="InterPro" id="IPR050508">
    <property type="entry name" value="Methyltransf_Superfamily"/>
</dbReference>
<dbReference type="Pfam" id="PF08241">
    <property type="entry name" value="Methyltransf_11"/>
    <property type="match status" value="1"/>
</dbReference>
<dbReference type="PANTHER" id="PTHR42912:SF93">
    <property type="entry name" value="N6-ADENOSINE-METHYLTRANSFERASE TMT1A"/>
    <property type="match status" value="1"/>
</dbReference>
<dbReference type="InterPro" id="IPR029063">
    <property type="entry name" value="SAM-dependent_MTases_sf"/>
</dbReference>
<evidence type="ECO:0000313" key="3">
    <source>
        <dbReference type="Proteomes" id="UP000838821"/>
    </source>
</evidence>